<feature type="non-terminal residue" evidence="2">
    <location>
        <position position="1"/>
    </location>
</feature>
<accession>A0A6J4IYG0</accession>
<feature type="compositionally biased region" description="Basic residues" evidence="1">
    <location>
        <begin position="306"/>
        <end position="315"/>
    </location>
</feature>
<feature type="compositionally biased region" description="Basic residues" evidence="1">
    <location>
        <begin position="147"/>
        <end position="161"/>
    </location>
</feature>
<dbReference type="AlphaFoldDB" id="A0A6J4IYG0"/>
<feature type="compositionally biased region" description="Basic residues" evidence="1">
    <location>
        <begin position="202"/>
        <end position="213"/>
    </location>
</feature>
<feature type="non-terminal residue" evidence="2">
    <location>
        <position position="465"/>
    </location>
</feature>
<feature type="compositionally biased region" description="Basic and acidic residues" evidence="1">
    <location>
        <begin position="216"/>
        <end position="240"/>
    </location>
</feature>
<feature type="compositionally biased region" description="Low complexity" evidence="1">
    <location>
        <begin position="397"/>
        <end position="442"/>
    </location>
</feature>
<feature type="compositionally biased region" description="Basic and acidic residues" evidence="1">
    <location>
        <begin position="253"/>
        <end position="272"/>
    </location>
</feature>
<reference evidence="2" key="1">
    <citation type="submission" date="2020-02" db="EMBL/GenBank/DDBJ databases">
        <authorList>
            <person name="Meier V. D."/>
        </authorList>
    </citation>
    <scope>NUCLEOTIDE SEQUENCE</scope>
    <source>
        <strain evidence="2">AVDCRST_MAG41</strain>
    </source>
</reference>
<sequence length="465" mass="49335">GGRGRPGGLASCAAAAPLRAAARVRPAAPAGHPGRAVGARRHAAVQGRHRRRRRGARPGRLLPPGPPDRLRHHPRPLRARRAGRPGHRLRRAHPLRPADAGRRRALPAHADLRGAHGGQRRVLRGDRRRAGHAAPAGRGRHPDRPAGLRRGRRPGRRRRPGGRPGPGRDLRRHRAAHQRGLRPAGDPAAGDDGRDRRDLLPRRRQRRRAHRLLRAGPDHQRPALRPDGDHRGPAGDREVDPGPGLRPGLLDQARPDLRHLLAGDEQVRDHHAAAVGRGQGGARAHAVRAHERRRLGPAGPADGRGRGRAALHRRLAQPDDDGDPGQGPADEAAARPAAGDRGLPAADDQRQAGGEPPGRGLRVLPVAQAAGQGAGGAGGRAQPAQPRPRAAHRQEADAVGPARVRVAGAGRGHGPAAAPRGRVRAGVAAGRRGRPDPGQAPQRPDRHGHRRLPGALLALRRHGLL</sequence>
<proteinExistence type="predicted"/>
<gene>
    <name evidence="2" type="ORF">AVDCRST_MAG41-2449</name>
</gene>
<feature type="compositionally biased region" description="Low complexity" evidence="1">
    <location>
        <begin position="326"/>
        <end position="346"/>
    </location>
</feature>
<feature type="compositionally biased region" description="Basic residues" evidence="1">
    <location>
        <begin position="170"/>
        <end position="180"/>
    </location>
</feature>
<dbReference type="EMBL" id="CADCTP010000226">
    <property type="protein sequence ID" value="CAA9262352.1"/>
    <property type="molecule type" value="Genomic_DNA"/>
</dbReference>
<dbReference type="GO" id="GO:0003678">
    <property type="term" value="F:DNA helicase activity"/>
    <property type="evidence" value="ECO:0007669"/>
    <property type="project" value="UniProtKB-EC"/>
</dbReference>
<keyword evidence="2" id="KW-0547">Nucleotide-binding</keyword>
<feature type="compositionally biased region" description="Basic residues" evidence="1">
    <location>
        <begin position="285"/>
        <end position="295"/>
    </location>
</feature>
<feature type="compositionally biased region" description="Low complexity" evidence="1">
    <location>
        <begin position="181"/>
        <end position="190"/>
    </location>
</feature>
<dbReference type="EC" id="3.6.4.12" evidence="2"/>
<feature type="compositionally biased region" description="Basic and acidic residues" evidence="1">
    <location>
        <begin position="191"/>
        <end position="201"/>
    </location>
</feature>
<feature type="compositionally biased region" description="Basic residues" evidence="1">
    <location>
        <begin position="118"/>
        <end position="131"/>
    </location>
</feature>
<dbReference type="GO" id="GO:0016787">
    <property type="term" value="F:hydrolase activity"/>
    <property type="evidence" value="ECO:0007669"/>
    <property type="project" value="UniProtKB-KW"/>
</dbReference>
<feature type="compositionally biased region" description="Low complexity" evidence="1">
    <location>
        <begin position="18"/>
        <end position="37"/>
    </location>
</feature>
<feature type="compositionally biased region" description="Basic residues" evidence="1">
    <location>
        <begin position="38"/>
        <end position="57"/>
    </location>
</feature>
<keyword evidence="2" id="KW-0347">Helicase</keyword>
<evidence type="ECO:0000256" key="1">
    <source>
        <dbReference type="SAM" id="MobiDB-lite"/>
    </source>
</evidence>
<name>A0A6J4IYG0_9ACTN</name>
<keyword evidence="2" id="KW-0378">Hydrolase</keyword>
<organism evidence="2">
    <name type="scientific">uncultured Mycobacteriales bacterium</name>
    <dbReference type="NCBI Taxonomy" id="581187"/>
    <lineage>
        <taxon>Bacteria</taxon>
        <taxon>Bacillati</taxon>
        <taxon>Actinomycetota</taxon>
        <taxon>Actinomycetes</taxon>
        <taxon>Mycobacteriales</taxon>
        <taxon>environmental samples</taxon>
    </lineage>
</organism>
<protein>
    <submittedName>
        <fullName evidence="2">Replicative DNA helicase (DnaB)</fullName>
        <ecNumber evidence="2">3.6.4.12</ecNumber>
    </submittedName>
</protein>
<keyword evidence="2" id="KW-0067">ATP-binding</keyword>
<feature type="compositionally biased region" description="Basic residues" evidence="1">
    <location>
        <begin position="70"/>
        <end position="94"/>
    </location>
</feature>
<feature type="region of interest" description="Disordered" evidence="1">
    <location>
        <begin position="18"/>
        <end position="453"/>
    </location>
</feature>
<evidence type="ECO:0000313" key="2">
    <source>
        <dbReference type="EMBL" id="CAA9262352.1"/>
    </source>
</evidence>